<dbReference type="AlphaFoldDB" id="A0A4R5XG38"/>
<name>A0A4R5XG38_9AGAM</name>
<proteinExistence type="predicted"/>
<sequence length="104" mass="11484">MLQIIIDRPAPSPSAFLPVRPYSEAYIKMVVMPSRTPDKKRTWAMSPDIDDASNSANWDPTATSPIACIDFVDYLVRVSGALVVAGRDCDLIDLTVCFNVPVFH</sequence>
<evidence type="ECO:0000313" key="1">
    <source>
        <dbReference type="EMBL" id="TDL30121.1"/>
    </source>
</evidence>
<accession>A0A4R5XG38</accession>
<evidence type="ECO:0000313" key="2">
    <source>
        <dbReference type="Proteomes" id="UP000294933"/>
    </source>
</evidence>
<dbReference type="EMBL" id="ML170156">
    <property type="protein sequence ID" value="TDL30121.1"/>
    <property type="molecule type" value="Genomic_DNA"/>
</dbReference>
<reference evidence="1 2" key="1">
    <citation type="submission" date="2018-06" db="EMBL/GenBank/DDBJ databases">
        <title>A transcriptomic atlas of mushroom development highlights an independent origin of complex multicellularity.</title>
        <authorList>
            <consortium name="DOE Joint Genome Institute"/>
            <person name="Krizsan K."/>
            <person name="Almasi E."/>
            <person name="Merenyi Z."/>
            <person name="Sahu N."/>
            <person name="Viragh M."/>
            <person name="Koszo T."/>
            <person name="Mondo S."/>
            <person name="Kiss B."/>
            <person name="Balint B."/>
            <person name="Kues U."/>
            <person name="Barry K."/>
            <person name="Hegedus J.C."/>
            <person name="Henrissat B."/>
            <person name="Johnson J."/>
            <person name="Lipzen A."/>
            <person name="Ohm R."/>
            <person name="Nagy I."/>
            <person name="Pangilinan J."/>
            <person name="Yan J."/>
            <person name="Xiong Y."/>
            <person name="Grigoriev I.V."/>
            <person name="Hibbett D.S."/>
            <person name="Nagy L.G."/>
        </authorList>
    </citation>
    <scope>NUCLEOTIDE SEQUENCE [LARGE SCALE GENOMIC DNA]</scope>
    <source>
        <strain evidence="1 2">SZMC22713</strain>
    </source>
</reference>
<organism evidence="1 2">
    <name type="scientific">Rickenella mellea</name>
    <dbReference type="NCBI Taxonomy" id="50990"/>
    <lineage>
        <taxon>Eukaryota</taxon>
        <taxon>Fungi</taxon>
        <taxon>Dikarya</taxon>
        <taxon>Basidiomycota</taxon>
        <taxon>Agaricomycotina</taxon>
        <taxon>Agaricomycetes</taxon>
        <taxon>Hymenochaetales</taxon>
        <taxon>Rickenellaceae</taxon>
        <taxon>Rickenella</taxon>
    </lineage>
</organism>
<protein>
    <submittedName>
        <fullName evidence="1">Uncharacterized protein</fullName>
    </submittedName>
</protein>
<gene>
    <name evidence="1" type="ORF">BD410DRAFT_834306</name>
</gene>
<dbReference type="VEuPathDB" id="FungiDB:BD410DRAFT_834306"/>
<dbReference type="Proteomes" id="UP000294933">
    <property type="component" value="Unassembled WGS sequence"/>
</dbReference>
<keyword evidence="2" id="KW-1185">Reference proteome</keyword>